<dbReference type="PANTHER" id="PTHR43547:SF2">
    <property type="entry name" value="HYBRID SIGNAL TRANSDUCTION HISTIDINE KINASE C"/>
    <property type="match status" value="1"/>
</dbReference>
<dbReference type="SUPFAM" id="SSF55874">
    <property type="entry name" value="ATPase domain of HSP90 chaperone/DNA topoisomerase II/histidine kinase"/>
    <property type="match status" value="1"/>
</dbReference>
<dbReference type="InterPro" id="IPR005467">
    <property type="entry name" value="His_kinase_dom"/>
</dbReference>
<reference evidence="12 13" key="1">
    <citation type="submission" date="2014-09" db="EMBL/GenBank/DDBJ databases">
        <authorList>
            <person name="Hornung B.V."/>
        </authorList>
    </citation>
    <scope>NUCLEOTIDE SEQUENCE [LARGE SCALE GENOMIC DNA]</scope>
    <source>
        <strain evidence="12 13">FRIFI</strain>
    </source>
</reference>
<keyword evidence="3" id="KW-0597">Phosphoprotein</keyword>
<evidence type="ECO:0000313" key="13">
    <source>
        <dbReference type="Proteomes" id="UP000245695"/>
    </source>
</evidence>
<dbReference type="FunFam" id="3.30.565.10:FF:000037">
    <property type="entry name" value="Hybrid sensor histidine kinase/response regulator"/>
    <property type="match status" value="1"/>
</dbReference>
<evidence type="ECO:0000256" key="10">
    <source>
        <dbReference type="SAM" id="SignalP"/>
    </source>
</evidence>
<evidence type="ECO:0000256" key="4">
    <source>
        <dbReference type="ARBA" id="ARBA00022679"/>
    </source>
</evidence>
<evidence type="ECO:0000256" key="5">
    <source>
        <dbReference type="ARBA" id="ARBA00022741"/>
    </source>
</evidence>
<proteinExistence type="predicted"/>
<dbReference type="InterPro" id="IPR036890">
    <property type="entry name" value="HATPase_C_sf"/>
</dbReference>
<evidence type="ECO:0000256" key="8">
    <source>
        <dbReference type="ARBA" id="ARBA00023012"/>
    </source>
</evidence>
<dbReference type="Gene3D" id="1.10.287.130">
    <property type="match status" value="1"/>
</dbReference>
<dbReference type="PROSITE" id="PS50109">
    <property type="entry name" value="HIS_KIN"/>
    <property type="match status" value="1"/>
</dbReference>
<dbReference type="SMART" id="SM00387">
    <property type="entry name" value="HATPase_c"/>
    <property type="match status" value="1"/>
</dbReference>
<keyword evidence="9" id="KW-1133">Transmembrane helix</keyword>
<dbReference type="SMART" id="SM00388">
    <property type="entry name" value="HisKA"/>
    <property type="match status" value="1"/>
</dbReference>
<dbReference type="EC" id="2.7.13.3" evidence="2"/>
<keyword evidence="4 12" id="KW-0808">Transferase</keyword>
<dbReference type="AlphaFoldDB" id="A0A2P2BPQ9"/>
<comment type="catalytic activity">
    <reaction evidence="1">
        <text>ATP + protein L-histidine = ADP + protein N-phospho-L-histidine.</text>
        <dbReference type="EC" id="2.7.13.3"/>
    </reaction>
</comment>
<keyword evidence="13" id="KW-1185">Reference proteome</keyword>
<dbReference type="PANTHER" id="PTHR43547">
    <property type="entry name" value="TWO-COMPONENT HISTIDINE KINASE"/>
    <property type="match status" value="1"/>
</dbReference>
<dbReference type="Gene3D" id="3.30.565.10">
    <property type="entry name" value="Histidine kinase-like ATPase, C-terminal domain"/>
    <property type="match status" value="1"/>
</dbReference>
<protein>
    <recommendedName>
        <fullName evidence="2">histidine kinase</fullName>
        <ecNumber evidence="2">2.7.13.3</ecNumber>
    </recommendedName>
</protein>
<dbReference type="GO" id="GO:0000155">
    <property type="term" value="F:phosphorelay sensor kinase activity"/>
    <property type="evidence" value="ECO:0007669"/>
    <property type="project" value="InterPro"/>
</dbReference>
<organism evidence="12 13">
    <name type="scientific">Romboutsia hominis</name>
    <dbReference type="NCBI Taxonomy" id="1507512"/>
    <lineage>
        <taxon>Bacteria</taxon>
        <taxon>Bacillati</taxon>
        <taxon>Bacillota</taxon>
        <taxon>Clostridia</taxon>
        <taxon>Peptostreptococcales</taxon>
        <taxon>Peptostreptococcaceae</taxon>
        <taxon>Romboutsia</taxon>
    </lineage>
</organism>
<dbReference type="Pfam" id="PF00512">
    <property type="entry name" value="HisKA"/>
    <property type="match status" value="1"/>
</dbReference>
<keyword evidence="6 12" id="KW-0418">Kinase</keyword>
<keyword evidence="10" id="KW-0732">Signal</keyword>
<feature type="signal peptide" evidence="10">
    <location>
        <begin position="1"/>
        <end position="30"/>
    </location>
</feature>
<dbReference type="EMBL" id="LN650648">
    <property type="protein sequence ID" value="CEI72336.1"/>
    <property type="molecule type" value="Genomic_DNA"/>
</dbReference>
<dbReference type="InterPro" id="IPR003661">
    <property type="entry name" value="HisK_dim/P_dom"/>
</dbReference>
<evidence type="ECO:0000256" key="2">
    <source>
        <dbReference type="ARBA" id="ARBA00012438"/>
    </source>
</evidence>
<evidence type="ECO:0000256" key="7">
    <source>
        <dbReference type="ARBA" id="ARBA00022840"/>
    </source>
</evidence>
<dbReference type="KEGG" id="rhom:FRIFI_0792"/>
<evidence type="ECO:0000256" key="6">
    <source>
        <dbReference type="ARBA" id="ARBA00022777"/>
    </source>
</evidence>
<keyword evidence="5" id="KW-0547">Nucleotide-binding</keyword>
<dbReference type="RefSeq" id="WP_166505048.1">
    <property type="nucleotide sequence ID" value="NZ_JAKNTL010000007.1"/>
</dbReference>
<keyword evidence="8" id="KW-0902">Two-component regulatory system</keyword>
<keyword evidence="9" id="KW-0472">Membrane</keyword>
<dbReference type="Pfam" id="PF02518">
    <property type="entry name" value="HATPase_c"/>
    <property type="match status" value="1"/>
</dbReference>
<dbReference type="InterPro" id="IPR003594">
    <property type="entry name" value="HATPase_dom"/>
</dbReference>
<dbReference type="GO" id="GO:0005524">
    <property type="term" value="F:ATP binding"/>
    <property type="evidence" value="ECO:0007669"/>
    <property type="project" value="UniProtKB-KW"/>
</dbReference>
<evidence type="ECO:0000313" key="12">
    <source>
        <dbReference type="EMBL" id="CEI72336.1"/>
    </source>
</evidence>
<feature type="domain" description="Histidine kinase" evidence="11">
    <location>
        <begin position="400"/>
        <end position="622"/>
    </location>
</feature>
<feature type="transmembrane region" description="Helical" evidence="9">
    <location>
        <begin position="348"/>
        <end position="368"/>
    </location>
</feature>
<evidence type="ECO:0000256" key="1">
    <source>
        <dbReference type="ARBA" id="ARBA00000085"/>
    </source>
</evidence>
<dbReference type="Proteomes" id="UP000245695">
    <property type="component" value="Chromosome 1"/>
</dbReference>
<keyword evidence="7" id="KW-0067">ATP-binding</keyword>
<gene>
    <name evidence="12" type="ORF">FRIFI_0792</name>
</gene>
<keyword evidence="9" id="KW-0812">Transmembrane</keyword>
<evidence type="ECO:0000256" key="3">
    <source>
        <dbReference type="ARBA" id="ARBA00022553"/>
    </source>
</evidence>
<dbReference type="CDD" id="cd00082">
    <property type="entry name" value="HisKA"/>
    <property type="match status" value="1"/>
</dbReference>
<evidence type="ECO:0000259" key="11">
    <source>
        <dbReference type="PROSITE" id="PS50109"/>
    </source>
</evidence>
<dbReference type="InterPro" id="IPR036097">
    <property type="entry name" value="HisK_dim/P_sf"/>
</dbReference>
<accession>A0A2P2BPQ9</accession>
<dbReference type="SUPFAM" id="SSF47384">
    <property type="entry name" value="Homodimeric domain of signal transducing histidine kinase"/>
    <property type="match status" value="1"/>
</dbReference>
<feature type="chain" id="PRO_5038336425" description="histidine kinase" evidence="10">
    <location>
        <begin position="31"/>
        <end position="648"/>
    </location>
</feature>
<dbReference type="InterPro" id="IPR004358">
    <property type="entry name" value="Sig_transdc_His_kin-like_C"/>
</dbReference>
<evidence type="ECO:0000256" key="9">
    <source>
        <dbReference type="SAM" id="Phobius"/>
    </source>
</evidence>
<name>A0A2P2BPQ9_9FIRM</name>
<dbReference type="PRINTS" id="PR00344">
    <property type="entry name" value="BCTRLSENSOR"/>
</dbReference>
<sequence length="648" mass="73849">MLNKVKNNFRYLILPTLIVLFCLNTTNTNAISTKNVLFISSYSPSFITFDDQLNGICDSIDSNYEVQIEYMDIKKFNDEEFRKNFYNLIKFKTKNYRKYDGIILGDDAALDFALNNLELFKNTAVVFLGISDEDNIKRAMESNINGGVIENPSISENLNLIHNLFNENKNLILISGDESKYKKEIDEFYSFKSKYKNFNYKNIVIPDKIDESFLSKLSNIDKNKDVVLYLHPYIINSPKDLYIYESVETISKYIDAPMFTTLNYNLYDNMVGGKVVSHYEQSTLASKLLKSILDDKVNTKQLITSDEANVWCFNYDNLVKYNIQENKLPKNSIIINKPIPFFEKYKELIFPVTFTLIGLVCIIIALLIHTHKTLKHKEELNKSKKIAEDANIAKSNFIVNISHELRTPVTVISSANQLLSILLSKETLHNDDKILSNLNIISQNSNRLIRLINNVIDVAKFDCGFYNLKLKNIDIISFIENTVLSVIPYAKSKKLNIIFDTNVEELNMCVDPEKIERIVLNLLSNAIKFSSEGEYIFATIIADKNNFNFIVQDNGVGIDEANLNKIFEKFTQIDSVFTRQNEGSGIGLSIVKSFVKLHQGTISVNSKLGEGSSFIVSLPINSTLTTDDDLEIPSNLNSASIELSDIFK</sequence>